<name>A0A017TDT6_9BACT</name>
<protein>
    <submittedName>
        <fullName evidence="2">Prolyl oligopeptidase family protein</fullName>
    </submittedName>
</protein>
<dbReference type="EMBL" id="ASRX01000014">
    <property type="protein sequence ID" value="EYF06781.1"/>
    <property type="molecule type" value="Genomic_DNA"/>
</dbReference>
<sequence>MPPSPDSERPSLRVHRDLRSLAERATPPLTFPAPELHAEGLEAGFFEGLPFRGCDTRVFYWRGVPAQARAERAPAMVLVHGGGGTAFEAWVRLWTGRGYAAIAMDLNGCVPRGTMDAWEAHPSGGPLGCSSPGKDGLDQLTWPLEDQWGYHAVGAVILAHALLRADPRVDPARIGLTGISWGATLACITAAIDPRFRLVAPVYGCGFMFSPSSWFRADLDALGDAALAERWASTWDPSNYLPEVRIPTLWVTGTNDYYPLDALWRSAAITPARQQAAVRIRMPHAHEGPGENPPEIKAFTDQLLRGGEPLSAIRTQEQHGRTVRARFEGPRRIVRAELCITRDGAPDDWRDKHWEAHPARVDVRPSEAAADLPEGTAFCFMNLFDDEGHVVSAPVMPAHPTGAP</sequence>
<dbReference type="SUPFAM" id="SSF53474">
    <property type="entry name" value="alpha/beta-Hydrolases"/>
    <property type="match status" value="1"/>
</dbReference>
<dbReference type="Pfam" id="PF05448">
    <property type="entry name" value="AXE1"/>
    <property type="match status" value="1"/>
</dbReference>
<proteinExistence type="predicted"/>
<dbReference type="Proteomes" id="UP000019678">
    <property type="component" value="Unassembled WGS sequence"/>
</dbReference>
<evidence type="ECO:0000259" key="1">
    <source>
        <dbReference type="Pfam" id="PF05448"/>
    </source>
</evidence>
<dbReference type="RefSeq" id="WP_044239132.1">
    <property type="nucleotide sequence ID" value="NZ_ASRX01000014.1"/>
</dbReference>
<keyword evidence="3" id="KW-1185">Reference proteome</keyword>
<dbReference type="PANTHER" id="PTHR22946">
    <property type="entry name" value="DIENELACTONE HYDROLASE DOMAIN-CONTAINING PROTEIN-RELATED"/>
    <property type="match status" value="1"/>
</dbReference>
<dbReference type="InterPro" id="IPR008391">
    <property type="entry name" value="AXE1_dom"/>
</dbReference>
<dbReference type="Gene3D" id="3.40.50.1820">
    <property type="entry name" value="alpha/beta hydrolase"/>
    <property type="match status" value="1"/>
</dbReference>
<comment type="caution">
    <text evidence="2">The sequence shown here is derived from an EMBL/GenBank/DDBJ whole genome shotgun (WGS) entry which is preliminary data.</text>
</comment>
<gene>
    <name evidence="2" type="ORF">CAP_1478</name>
</gene>
<evidence type="ECO:0000313" key="3">
    <source>
        <dbReference type="Proteomes" id="UP000019678"/>
    </source>
</evidence>
<accession>A0A017TDT6</accession>
<dbReference type="AlphaFoldDB" id="A0A017TDT6"/>
<dbReference type="InterPro" id="IPR029058">
    <property type="entry name" value="AB_hydrolase_fold"/>
</dbReference>
<dbReference type="STRING" id="1192034.CAP_1478"/>
<feature type="domain" description="Acetyl xylan esterase" evidence="1">
    <location>
        <begin position="55"/>
        <end position="203"/>
    </location>
</feature>
<organism evidence="2 3">
    <name type="scientific">Chondromyces apiculatus DSM 436</name>
    <dbReference type="NCBI Taxonomy" id="1192034"/>
    <lineage>
        <taxon>Bacteria</taxon>
        <taxon>Pseudomonadati</taxon>
        <taxon>Myxococcota</taxon>
        <taxon>Polyangia</taxon>
        <taxon>Polyangiales</taxon>
        <taxon>Polyangiaceae</taxon>
        <taxon>Chondromyces</taxon>
    </lineage>
</organism>
<dbReference type="InterPro" id="IPR050261">
    <property type="entry name" value="FrsA_esterase"/>
</dbReference>
<evidence type="ECO:0000313" key="2">
    <source>
        <dbReference type="EMBL" id="EYF06781.1"/>
    </source>
</evidence>
<dbReference type="eggNOG" id="COG1506">
    <property type="taxonomic scope" value="Bacteria"/>
</dbReference>
<dbReference type="OrthoDB" id="1412847at2"/>
<reference evidence="2 3" key="1">
    <citation type="submission" date="2013-05" db="EMBL/GenBank/DDBJ databases">
        <title>Genome assembly of Chondromyces apiculatus DSM 436.</title>
        <authorList>
            <person name="Sharma G."/>
            <person name="Khatri I."/>
            <person name="Kaur C."/>
            <person name="Mayilraj S."/>
            <person name="Subramanian S."/>
        </authorList>
    </citation>
    <scope>NUCLEOTIDE SEQUENCE [LARGE SCALE GENOMIC DNA]</scope>
    <source>
        <strain evidence="2 3">DSM 436</strain>
    </source>
</reference>